<accession>A0ABY7TQZ8</accession>
<evidence type="ECO:0000256" key="2">
    <source>
        <dbReference type="PROSITE-ProRule" id="PRU00169"/>
    </source>
</evidence>
<evidence type="ECO:0000259" key="3">
    <source>
        <dbReference type="PROSITE" id="PS50110"/>
    </source>
</evidence>
<dbReference type="Pfam" id="PF04397">
    <property type="entry name" value="LytTR"/>
    <property type="match status" value="1"/>
</dbReference>
<dbReference type="InterPro" id="IPR007492">
    <property type="entry name" value="LytTR_DNA-bd_dom"/>
</dbReference>
<feature type="modified residue" description="4-aspartylphosphate" evidence="2">
    <location>
        <position position="53"/>
    </location>
</feature>
<dbReference type="InterPro" id="IPR001789">
    <property type="entry name" value="Sig_transdc_resp-reg_receiver"/>
</dbReference>
<dbReference type="SMART" id="SM00850">
    <property type="entry name" value="LytTR"/>
    <property type="match status" value="1"/>
</dbReference>
<evidence type="ECO:0000256" key="1">
    <source>
        <dbReference type="ARBA" id="ARBA00023125"/>
    </source>
</evidence>
<dbReference type="Gene3D" id="2.40.50.1020">
    <property type="entry name" value="LytTr DNA-binding domain"/>
    <property type="match status" value="1"/>
</dbReference>
<organism evidence="5 6">
    <name type="scientific">Sphingomonas naphthae</name>
    <dbReference type="NCBI Taxonomy" id="1813468"/>
    <lineage>
        <taxon>Bacteria</taxon>
        <taxon>Pseudomonadati</taxon>
        <taxon>Pseudomonadota</taxon>
        <taxon>Alphaproteobacteria</taxon>
        <taxon>Sphingomonadales</taxon>
        <taxon>Sphingomonadaceae</taxon>
        <taxon>Sphingomonas</taxon>
    </lineage>
</organism>
<dbReference type="Gene3D" id="3.40.50.2300">
    <property type="match status" value="1"/>
</dbReference>
<keyword evidence="2" id="KW-0597">Phosphoprotein</keyword>
<feature type="domain" description="Response regulatory" evidence="3">
    <location>
        <begin position="2"/>
        <end position="115"/>
    </location>
</feature>
<evidence type="ECO:0000313" key="5">
    <source>
        <dbReference type="EMBL" id="WCT75101.1"/>
    </source>
</evidence>
<dbReference type="PROSITE" id="PS50110">
    <property type="entry name" value="RESPONSE_REGULATORY"/>
    <property type="match status" value="1"/>
</dbReference>
<dbReference type="PANTHER" id="PTHR48111">
    <property type="entry name" value="REGULATOR OF RPOS"/>
    <property type="match status" value="1"/>
</dbReference>
<name>A0ABY7TQZ8_9SPHN</name>
<dbReference type="PANTHER" id="PTHR48111:SF69">
    <property type="entry name" value="RESPONSE REGULATOR RECEIVER"/>
    <property type="match status" value="1"/>
</dbReference>
<protein>
    <submittedName>
        <fullName evidence="5">LytTR family DNA-binding domain-containing protein</fullName>
    </submittedName>
</protein>
<keyword evidence="1 5" id="KW-0238">DNA-binding</keyword>
<evidence type="ECO:0000313" key="6">
    <source>
        <dbReference type="Proteomes" id="UP001220395"/>
    </source>
</evidence>
<reference evidence="5 6" key="1">
    <citation type="submission" date="2023-02" db="EMBL/GenBank/DDBJ databases">
        <title>Genome sequence of Sphingomonas naphthae.</title>
        <authorList>
            <person name="Kim S."/>
            <person name="Heo J."/>
            <person name="Kwon S.-W."/>
        </authorList>
    </citation>
    <scope>NUCLEOTIDE SEQUENCE [LARGE SCALE GENOMIC DNA]</scope>
    <source>
        <strain evidence="5 6">KACC 18716</strain>
    </source>
</reference>
<evidence type="ECO:0000259" key="4">
    <source>
        <dbReference type="PROSITE" id="PS50930"/>
    </source>
</evidence>
<dbReference type="InterPro" id="IPR011006">
    <property type="entry name" value="CheY-like_superfamily"/>
</dbReference>
<dbReference type="PROSITE" id="PS50930">
    <property type="entry name" value="HTH_LYTTR"/>
    <property type="match status" value="1"/>
</dbReference>
<dbReference type="Pfam" id="PF00072">
    <property type="entry name" value="Response_reg"/>
    <property type="match status" value="1"/>
</dbReference>
<dbReference type="SUPFAM" id="SSF52172">
    <property type="entry name" value="CheY-like"/>
    <property type="match status" value="1"/>
</dbReference>
<sequence length="255" mass="27925">MRVLLVDDETLAIDRLRTLLADVEGVTIVGEAGDGESALALIGETLPDLVILDVQMPGRNGLRTAGAITVDPAPEIVFITAHEHYAPDAFDLDAADYILKPVRFERLRQAIDRARKRRMLNRTADRVEALESQLAALRGGAVAGGGDPEFWVPSRHGQVRVPLESIDWIEAARDYVLLHTALRSFMLRTTMTALEEKLTGTPLVRVHRSAFVRPARVSEVRRDGRSVTLMLADGASVQVGPSYVSTIETVLGLSR</sequence>
<dbReference type="GO" id="GO:0003677">
    <property type="term" value="F:DNA binding"/>
    <property type="evidence" value="ECO:0007669"/>
    <property type="project" value="UniProtKB-KW"/>
</dbReference>
<gene>
    <name evidence="5" type="ORF">PQ455_07770</name>
</gene>
<dbReference type="SMART" id="SM00448">
    <property type="entry name" value="REC"/>
    <property type="match status" value="1"/>
</dbReference>
<proteinExistence type="predicted"/>
<keyword evidence="6" id="KW-1185">Reference proteome</keyword>
<feature type="domain" description="HTH LytTR-type" evidence="4">
    <location>
        <begin position="150"/>
        <end position="253"/>
    </location>
</feature>
<dbReference type="InterPro" id="IPR039420">
    <property type="entry name" value="WalR-like"/>
</dbReference>
<dbReference type="Proteomes" id="UP001220395">
    <property type="component" value="Chromosome"/>
</dbReference>
<dbReference type="RefSeq" id="WP_273690664.1">
    <property type="nucleotide sequence ID" value="NZ_CP117411.1"/>
</dbReference>
<dbReference type="EMBL" id="CP117411">
    <property type="protein sequence ID" value="WCT75101.1"/>
    <property type="molecule type" value="Genomic_DNA"/>
</dbReference>